<feature type="region of interest" description="Disordered" evidence="8">
    <location>
        <begin position="83"/>
        <end position="130"/>
    </location>
</feature>
<name>A0A182INZ8_ANOAO</name>
<accession>A0A182INZ8</accession>
<dbReference type="GO" id="GO:0005814">
    <property type="term" value="C:centriole"/>
    <property type="evidence" value="ECO:0007669"/>
    <property type="project" value="UniProtKB-SubCell"/>
</dbReference>
<keyword evidence="4" id="KW-0963">Cytoplasm</keyword>
<keyword evidence="6" id="KW-0206">Cytoskeleton</keyword>
<dbReference type="InterPro" id="IPR052319">
    <property type="entry name" value="Centriolar_ciliogenesis_assoc"/>
</dbReference>
<proteinExistence type="inferred from homology"/>
<keyword evidence="7" id="KW-0966">Cell projection</keyword>
<feature type="compositionally biased region" description="Polar residues" evidence="8">
    <location>
        <begin position="83"/>
        <end position="92"/>
    </location>
</feature>
<comment type="similarity">
    <text evidence="3">Belongs to the HYLS1 family.</text>
</comment>
<evidence type="ECO:0000256" key="8">
    <source>
        <dbReference type="SAM" id="MobiDB-lite"/>
    </source>
</evidence>
<evidence type="ECO:0000259" key="9">
    <source>
        <dbReference type="Pfam" id="PF15311"/>
    </source>
</evidence>
<dbReference type="GO" id="GO:0060271">
    <property type="term" value="P:cilium assembly"/>
    <property type="evidence" value="ECO:0007669"/>
    <property type="project" value="TreeGrafter"/>
</dbReference>
<evidence type="ECO:0000313" key="10">
    <source>
        <dbReference type="EnsemblMetazoa" id="AATE002723-PA.1"/>
    </source>
</evidence>
<evidence type="ECO:0000256" key="4">
    <source>
        <dbReference type="ARBA" id="ARBA00022490"/>
    </source>
</evidence>
<comment type="subcellular location">
    <subcellularLocation>
        <location evidence="2">Cell projection</location>
        <location evidence="2">Cilium</location>
    </subcellularLocation>
    <subcellularLocation>
        <location evidence="1">Cytoplasm</location>
        <location evidence="1">Cytoskeleton</location>
        <location evidence="1">Microtubule organizing center</location>
        <location evidence="1">Centrosome</location>
        <location evidence="1">Centriole</location>
    </subcellularLocation>
</comment>
<evidence type="ECO:0000256" key="7">
    <source>
        <dbReference type="ARBA" id="ARBA00023273"/>
    </source>
</evidence>
<evidence type="ECO:0000256" key="1">
    <source>
        <dbReference type="ARBA" id="ARBA00004114"/>
    </source>
</evidence>
<sequence length="169" mass="19308">MRNRHHFLSDVLIPATEASGTQKASTRAFSSLSLPDLRKLIKFDTRLTTSEDQKHSDANTPPETVFERLHSEKTISYQAKVAQTNKKGSLSGISDKENHPAPKLAPHTNNNKPNKMWIRPKSSQSARRGDPVALYHAYQKDWNRFKQKLPGENNHSELRWKIRTKLLGE</sequence>
<evidence type="ECO:0000256" key="3">
    <source>
        <dbReference type="ARBA" id="ARBA00010091"/>
    </source>
</evidence>
<feature type="domain" description="Centriolar and ciliogenesis-associated protein HYLS1 C-terminal" evidence="9">
    <location>
        <begin position="121"/>
        <end position="167"/>
    </location>
</feature>
<dbReference type="InterPro" id="IPR027918">
    <property type="entry name" value="HYLS1_C_dom"/>
</dbReference>
<evidence type="ECO:0000256" key="5">
    <source>
        <dbReference type="ARBA" id="ARBA00022794"/>
    </source>
</evidence>
<dbReference type="EnsemblMetazoa" id="AATE002723-RA">
    <property type="protein sequence ID" value="AATE002723-PA.1"/>
    <property type="gene ID" value="AATE002723"/>
</dbReference>
<organism evidence="10">
    <name type="scientific">Anopheles atroparvus</name>
    <name type="common">European mosquito</name>
    <dbReference type="NCBI Taxonomy" id="41427"/>
    <lineage>
        <taxon>Eukaryota</taxon>
        <taxon>Metazoa</taxon>
        <taxon>Ecdysozoa</taxon>
        <taxon>Arthropoda</taxon>
        <taxon>Hexapoda</taxon>
        <taxon>Insecta</taxon>
        <taxon>Pterygota</taxon>
        <taxon>Neoptera</taxon>
        <taxon>Endopterygota</taxon>
        <taxon>Diptera</taxon>
        <taxon>Nematocera</taxon>
        <taxon>Culicoidea</taxon>
        <taxon>Culicidae</taxon>
        <taxon>Anophelinae</taxon>
        <taxon>Anopheles</taxon>
    </lineage>
</organism>
<reference evidence="10" key="1">
    <citation type="submission" date="2022-08" db="UniProtKB">
        <authorList>
            <consortium name="EnsemblMetazoa"/>
        </authorList>
    </citation>
    <scope>IDENTIFICATION</scope>
    <source>
        <strain evidence="10">EBRO</strain>
    </source>
</reference>
<dbReference type="Pfam" id="PF15311">
    <property type="entry name" value="HYLS1_C"/>
    <property type="match status" value="1"/>
</dbReference>
<evidence type="ECO:0000256" key="2">
    <source>
        <dbReference type="ARBA" id="ARBA00004138"/>
    </source>
</evidence>
<evidence type="ECO:0000256" key="6">
    <source>
        <dbReference type="ARBA" id="ARBA00023212"/>
    </source>
</evidence>
<dbReference type="VEuPathDB" id="VectorBase:AATE002723"/>
<protein>
    <submittedName>
        <fullName evidence="10">HYLS1_C domain-containing protein</fullName>
    </submittedName>
</protein>
<dbReference type="GO" id="GO:0097730">
    <property type="term" value="C:non-motile cilium"/>
    <property type="evidence" value="ECO:0007669"/>
    <property type="project" value="TreeGrafter"/>
</dbReference>
<dbReference type="AlphaFoldDB" id="A0A182INZ8"/>
<keyword evidence="5" id="KW-0970">Cilium biogenesis/degradation</keyword>
<dbReference type="PANTHER" id="PTHR34174:SF1">
    <property type="entry name" value="CENTRIOLAR AND CILIOGENESIS-ASSOCIATED PROTEIN HYLS1"/>
    <property type="match status" value="1"/>
</dbReference>
<dbReference type="PANTHER" id="PTHR34174">
    <property type="entry name" value="HYDROLETHALUS SYNDROME PROTEIN 1"/>
    <property type="match status" value="1"/>
</dbReference>